<reference evidence="1" key="1">
    <citation type="submission" date="2020-07" db="EMBL/GenBank/DDBJ databases">
        <title>Multicomponent nature underlies the extraordinary mechanical properties of spider dragline silk.</title>
        <authorList>
            <person name="Kono N."/>
            <person name="Nakamura H."/>
            <person name="Mori M."/>
            <person name="Yoshida Y."/>
            <person name="Ohtoshi R."/>
            <person name="Malay A.D."/>
            <person name="Moran D.A.P."/>
            <person name="Tomita M."/>
            <person name="Numata K."/>
            <person name="Arakawa K."/>
        </authorList>
    </citation>
    <scope>NUCLEOTIDE SEQUENCE</scope>
</reference>
<sequence>MLAGRSYSEPSARYMRWGIVMFLPTRHDFTGCRRIQNKTVDPLILRSDACGRSYSNRPPVYAAGYRNVSSDKTHIHRVVEGFRTRTGIH</sequence>
<evidence type="ECO:0000313" key="1">
    <source>
        <dbReference type="EMBL" id="GFR01965.1"/>
    </source>
</evidence>
<dbReference type="Proteomes" id="UP000887116">
    <property type="component" value="Unassembled WGS sequence"/>
</dbReference>
<evidence type="ECO:0000313" key="2">
    <source>
        <dbReference type="Proteomes" id="UP000887116"/>
    </source>
</evidence>
<keyword evidence="2" id="KW-1185">Reference proteome</keyword>
<comment type="caution">
    <text evidence="1">The sequence shown here is derived from an EMBL/GenBank/DDBJ whole genome shotgun (WGS) entry which is preliminary data.</text>
</comment>
<organism evidence="1 2">
    <name type="scientific">Trichonephila clavata</name>
    <name type="common">Joro spider</name>
    <name type="synonym">Nephila clavata</name>
    <dbReference type="NCBI Taxonomy" id="2740835"/>
    <lineage>
        <taxon>Eukaryota</taxon>
        <taxon>Metazoa</taxon>
        <taxon>Ecdysozoa</taxon>
        <taxon>Arthropoda</taxon>
        <taxon>Chelicerata</taxon>
        <taxon>Arachnida</taxon>
        <taxon>Araneae</taxon>
        <taxon>Araneomorphae</taxon>
        <taxon>Entelegynae</taxon>
        <taxon>Araneoidea</taxon>
        <taxon>Nephilidae</taxon>
        <taxon>Trichonephila</taxon>
    </lineage>
</organism>
<dbReference type="AlphaFoldDB" id="A0A8X6IC28"/>
<name>A0A8X6IC28_TRICU</name>
<gene>
    <name evidence="1" type="ORF">TNCT_472341</name>
</gene>
<protein>
    <submittedName>
        <fullName evidence="1">Uncharacterized protein</fullName>
    </submittedName>
</protein>
<dbReference type="EMBL" id="BMAO01015478">
    <property type="protein sequence ID" value="GFR01965.1"/>
    <property type="molecule type" value="Genomic_DNA"/>
</dbReference>
<proteinExistence type="predicted"/>
<accession>A0A8X6IC28</accession>